<evidence type="ECO:0000256" key="6">
    <source>
        <dbReference type="PROSITE-ProRule" id="PRU00339"/>
    </source>
</evidence>
<feature type="region of interest" description="Disordered" evidence="8">
    <location>
        <begin position="234"/>
        <end position="332"/>
    </location>
</feature>
<evidence type="ECO:0000256" key="4">
    <source>
        <dbReference type="ARBA" id="ARBA00022803"/>
    </source>
</evidence>
<feature type="compositionally biased region" description="Basic and acidic residues" evidence="8">
    <location>
        <begin position="113"/>
        <end position="132"/>
    </location>
</feature>
<evidence type="ECO:0000256" key="2">
    <source>
        <dbReference type="ARBA" id="ARBA00008402"/>
    </source>
</evidence>
<comment type="subcellular location">
    <subcellularLocation>
        <location evidence="1">Nucleus</location>
    </subcellularLocation>
</comment>
<evidence type="ECO:0000256" key="5">
    <source>
        <dbReference type="ARBA" id="ARBA00023242"/>
    </source>
</evidence>
<accession>A0A7J6AAQ7</accession>
<proteinExistence type="inferred from homology"/>
<feature type="compositionally biased region" description="Basic and acidic residues" evidence="8">
    <location>
        <begin position="545"/>
        <end position="562"/>
    </location>
</feature>
<comment type="similarity">
    <text evidence="2">Belongs to the NASP family.</text>
</comment>
<organism evidence="10 11">
    <name type="scientific">Ameiurus melas</name>
    <name type="common">Black bullhead</name>
    <name type="synonym">Silurus melas</name>
    <dbReference type="NCBI Taxonomy" id="219545"/>
    <lineage>
        <taxon>Eukaryota</taxon>
        <taxon>Metazoa</taxon>
        <taxon>Chordata</taxon>
        <taxon>Craniata</taxon>
        <taxon>Vertebrata</taxon>
        <taxon>Euteleostomi</taxon>
        <taxon>Actinopterygii</taxon>
        <taxon>Neopterygii</taxon>
        <taxon>Teleostei</taxon>
        <taxon>Ostariophysi</taxon>
        <taxon>Siluriformes</taxon>
        <taxon>Ictaluridae</taxon>
        <taxon>Ameiurus</taxon>
    </lineage>
</organism>
<dbReference type="GO" id="GO:0005654">
    <property type="term" value="C:nucleoplasm"/>
    <property type="evidence" value="ECO:0007669"/>
    <property type="project" value="TreeGrafter"/>
</dbReference>
<feature type="domain" description="Tetratricopeptide SHNi-TPR" evidence="9">
    <location>
        <begin position="360"/>
        <end position="397"/>
    </location>
</feature>
<evidence type="ECO:0000256" key="1">
    <source>
        <dbReference type="ARBA" id="ARBA00004123"/>
    </source>
</evidence>
<dbReference type="Pfam" id="PF10516">
    <property type="entry name" value="SHNi-TPR"/>
    <property type="match status" value="1"/>
</dbReference>
<feature type="region of interest" description="Disordered" evidence="8">
    <location>
        <begin position="147"/>
        <end position="167"/>
    </location>
</feature>
<evidence type="ECO:0000313" key="10">
    <source>
        <dbReference type="EMBL" id="KAF4078921.1"/>
    </source>
</evidence>
<dbReference type="PROSITE" id="PS50005">
    <property type="entry name" value="TPR"/>
    <property type="match status" value="2"/>
</dbReference>
<sequence>MPEENTVAASSSSEAVEEKPCSSSAVESSGDVAEEAKKLIGTGNRHLVMGDFVSAVTVFQEACAMLAEKYGDTADECGEAFFLCGKSLLELARMEDSVLGNALEGVPEESSEEGEKQNDSKIESADNLDERTRDELREQVYEAMSVEKDVQEGEPKVDKEKPEVNEATKENVAAEIGEKTEVTAEIGEKAEVLAGNVENTEVTAEIGEKTEAPAEIGEKAEVLAGNVEKTEVTAEIGKTSTGSLKGEEQIAENVELDQDGSSKQEDVVVTKEAKEDAEQDIKCTEEPSGNEQAEPMEEDAGDAENDNEDDGDDEEADANAEDKEGEEEDVGNLQLAWEMLEVAKVIYKRKESKEDQLMAAQIFLKLGEVGAESGNYSQALEDFQECLAIQLKHLPPHSRLLAETHYQLGTTFGYTDQYSQAIQHFNNSIKVIESRLAMLQEVINKTEGAEGAAEEKRELAELKQLLPEIAEKVEDAKESQRTAPSASEAIHQTLGGASTSSGFAAENSGSSSSTATLIAVKPAADGASSSKCASDISHLVRKKRKPEDESPKKDSDAKKVKQETTVNGSADSASNSNGVQEKMEQEAVNSSTSAEATA</sequence>
<evidence type="ECO:0000256" key="7">
    <source>
        <dbReference type="SAM" id="Coils"/>
    </source>
</evidence>
<dbReference type="AlphaFoldDB" id="A0A7J6AAQ7"/>
<dbReference type="PANTHER" id="PTHR15081">
    <property type="entry name" value="NUCLEAR AUTOANTIGENIC SPERM PROTEIN NASP -RELATED"/>
    <property type="match status" value="1"/>
</dbReference>
<keyword evidence="4 6" id="KW-0802">TPR repeat</keyword>
<evidence type="ECO:0000259" key="9">
    <source>
        <dbReference type="Pfam" id="PF10516"/>
    </source>
</evidence>
<protein>
    <recommendedName>
        <fullName evidence="9">Tetratricopeptide SHNi-TPR domain-containing protein</fullName>
    </recommendedName>
</protein>
<reference evidence="10 11" key="1">
    <citation type="submission" date="2020-02" db="EMBL/GenBank/DDBJ databases">
        <title>A chromosome-scale genome assembly of the black bullhead catfish (Ameiurus melas).</title>
        <authorList>
            <person name="Wen M."/>
            <person name="Zham M."/>
            <person name="Cabau C."/>
            <person name="Klopp C."/>
            <person name="Donnadieu C."/>
            <person name="Roques C."/>
            <person name="Bouchez O."/>
            <person name="Lampietro C."/>
            <person name="Jouanno E."/>
            <person name="Herpin A."/>
            <person name="Louis A."/>
            <person name="Berthelot C."/>
            <person name="Parey E."/>
            <person name="Roest-Crollius H."/>
            <person name="Braasch I."/>
            <person name="Postlethwait J."/>
            <person name="Robinson-Rechavi M."/>
            <person name="Echchiki A."/>
            <person name="Begum T."/>
            <person name="Montfort J."/>
            <person name="Schartl M."/>
            <person name="Bobe J."/>
            <person name="Guiguen Y."/>
        </authorList>
    </citation>
    <scope>NUCLEOTIDE SEQUENCE [LARGE SCALE GENOMIC DNA]</scope>
    <source>
        <strain evidence="10">M_S1</strain>
        <tissue evidence="10">Blood</tissue>
    </source>
</reference>
<feature type="compositionally biased region" description="Polar residues" evidence="8">
    <location>
        <begin position="587"/>
        <end position="598"/>
    </location>
</feature>
<dbReference type="GO" id="GO:0042393">
    <property type="term" value="F:histone binding"/>
    <property type="evidence" value="ECO:0007669"/>
    <property type="project" value="TreeGrafter"/>
</dbReference>
<dbReference type="GO" id="GO:0034080">
    <property type="term" value="P:CENP-A containing chromatin assembly"/>
    <property type="evidence" value="ECO:0007669"/>
    <property type="project" value="TreeGrafter"/>
</dbReference>
<keyword evidence="3" id="KW-0677">Repeat</keyword>
<evidence type="ECO:0000256" key="3">
    <source>
        <dbReference type="ARBA" id="ARBA00022737"/>
    </source>
</evidence>
<feature type="compositionally biased region" description="Acidic residues" evidence="8">
    <location>
        <begin position="294"/>
        <end position="330"/>
    </location>
</feature>
<feature type="compositionally biased region" description="Basic and acidic residues" evidence="8">
    <location>
        <begin position="260"/>
        <end position="285"/>
    </location>
</feature>
<evidence type="ECO:0000313" key="11">
    <source>
        <dbReference type="Proteomes" id="UP000593565"/>
    </source>
</evidence>
<feature type="region of interest" description="Disordered" evidence="8">
    <location>
        <begin position="103"/>
        <end position="132"/>
    </location>
</feature>
<dbReference type="Proteomes" id="UP000593565">
    <property type="component" value="Unassembled WGS sequence"/>
</dbReference>
<keyword evidence="7" id="KW-0175">Coiled coil</keyword>
<dbReference type="Gene3D" id="1.25.40.10">
    <property type="entry name" value="Tetratricopeptide repeat domain"/>
    <property type="match status" value="1"/>
</dbReference>
<dbReference type="GO" id="GO:0006335">
    <property type="term" value="P:DNA replication-dependent chromatin assembly"/>
    <property type="evidence" value="ECO:0007669"/>
    <property type="project" value="TreeGrafter"/>
</dbReference>
<feature type="compositionally biased region" description="Low complexity" evidence="8">
    <location>
        <begin position="567"/>
        <end position="578"/>
    </location>
</feature>
<keyword evidence="11" id="KW-1185">Reference proteome</keyword>
<dbReference type="EMBL" id="JAAGNN010000016">
    <property type="protein sequence ID" value="KAF4078921.1"/>
    <property type="molecule type" value="Genomic_DNA"/>
</dbReference>
<name>A0A7J6AAQ7_AMEME</name>
<dbReference type="SUPFAM" id="SSF48452">
    <property type="entry name" value="TPR-like"/>
    <property type="match status" value="1"/>
</dbReference>
<feature type="repeat" description="TPR" evidence="6">
    <location>
        <begin position="360"/>
        <end position="393"/>
    </location>
</feature>
<gene>
    <name evidence="10" type="ORF">AMELA_G00187190</name>
</gene>
<dbReference type="InterPro" id="IPR051730">
    <property type="entry name" value="NASP-like"/>
</dbReference>
<feature type="region of interest" description="Disordered" evidence="8">
    <location>
        <begin position="522"/>
        <end position="598"/>
    </location>
</feature>
<feature type="repeat" description="TPR" evidence="6">
    <location>
        <begin position="402"/>
        <end position="435"/>
    </location>
</feature>
<dbReference type="InterPro" id="IPR019544">
    <property type="entry name" value="Tetratricopeptide_SHNi-TPR_dom"/>
</dbReference>
<evidence type="ECO:0000256" key="8">
    <source>
        <dbReference type="SAM" id="MobiDB-lite"/>
    </source>
</evidence>
<feature type="coiled-coil region" evidence="7">
    <location>
        <begin position="452"/>
        <end position="479"/>
    </location>
</feature>
<dbReference type="SMART" id="SM00028">
    <property type="entry name" value="TPR"/>
    <property type="match status" value="2"/>
</dbReference>
<keyword evidence="5" id="KW-0539">Nucleus</keyword>
<comment type="caution">
    <text evidence="10">The sequence shown here is derived from an EMBL/GenBank/DDBJ whole genome shotgun (WGS) entry which is preliminary data.</text>
</comment>
<feature type="region of interest" description="Disordered" evidence="8">
    <location>
        <begin position="1"/>
        <end position="32"/>
    </location>
</feature>
<dbReference type="InterPro" id="IPR011990">
    <property type="entry name" value="TPR-like_helical_dom_sf"/>
</dbReference>
<dbReference type="PANTHER" id="PTHR15081:SF1">
    <property type="entry name" value="NUCLEAR AUTOANTIGENIC SPERM PROTEIN"/>
    <property type="match status" value="1"/>
</dbReference>
<dbReference type="InterPro" id="IPR019734">
    <property type="entry name" value="TPR_rpt"/>
</dbReference>